<accession>A0A3E0DK46</accession>
<evidence type="ECO:0000313" key="1">
    <source>
        <dbReference type="EMBL" id="REG82159.1"/>
    </source>
</evidence>
<dbReference type="Proteomes" id="UP000256542">
    <property type="component" value="Unassembled WGS sequence"/>
</dbReference>
<dbReference type="OrthoDB" id="1016932at2"/>
<name>A0A3E0DK46_9GAMM</name>
<proteinExistence type="predicted"/>
<gene>
    <name evidence="1" type="ORF">DFP81_11046</name>
</gene>
<dbReference type="RefSeq" id="WP_115898444.1">
    <property type="nucleotide sequence ID" value="NZ_QUNG01000010.1"/>
</dbReference>
<dbReference type="EMBL" id="QUNG01000010">
    <property type="protein sequence ID" value="REG82159.1"/>
    <property type="molecule type" value="Genomic_DNA"/>
</dbReference>
<dbReference type="AlphaFoldDB" id="A0A3E0DK46"/>
<reference evidence="1 2" key="1">
    <citation type="submission" date="2018-08" db="EMBL/GenBank/DDBJ databases">
        <title>Genomic Encyclopedia of Type Strains, Phase III (KMG-III): the genomes of soil and plant-associated and newly described type strains.</title>
        <authorList>
            <person name="Whitman W."/>
        </authorList>
    </citation>
    <scope>NUCLEOTIDE SEQUENCE [LARGE SCALE GENOMIC DNA]</scope>
    <source>
        <strain evidence="1 2">CECT 7375</strain>
    </source>
</reference>
<comment type="caution">
    <text evidence="1">The sequence shown here is derived from an EMBL/GenBank/DDBJ whole genome shotgun (WGS) entry which is preliminary data.</text>
</comment>
<evidence type="ECO:0000313" key="2">
    <source>
        <dbReference type="Proteomes" id="UP000256542"/>
    </source>
</evidence>
<sequence length="318" mass="36849">MEDVIQKRVLLAKEFHLNGIESSRKNDPLNKMMAVHNFHISIEIAVKSILLKYEIRNEKKLNIDFESMLNEVDQFQEFKDKALKLPYRQEIRNLNLMRNMVQHHVIEPDESSMDDWRLFSYRFLKRVFDSYFDIDFDQVSRISFINDEGLRKYLEKAQQDLEDGDYDSASCLAAGAFEYASLSVSSFIPNSSSEFFITSSLGHSGVSHDLQDAFKKTLKRVDESEHFSALLASGVNLSDYKKYKDSSPFVHIMAGGNQQYDTYAGKVFDLESTVWLQNFVIATFIKWQQLGLDPKIPDYLLEPAIQSLEKEPDNCEQE</sequence>
<protein>
    <submittedName>
        <fullName evidence="1">Uncharacterized protein</fullName>
    </submittedName>
</protein>
<keyword evidence="2" id="KW-1185">Reference proteome</keyword>
<organism evidence="1 2">
    <name type="scientific">Marinomonas pollencensis</name>
    <dbReference type="NCBI Taxonomy" id="491954"/>
    <lineage>
        <taxon>Bacteria</taxon>
        <taxon>Pseudomonadati</taxon>
        <taxon>Pseudomonadota</taxon>
        <taxon>Gammaproteobacteria</taxon>
        <taxon>Oceanospirillales</taxon>
        <taxon>Oceanospirillaceae</taxon>
        <taxon>Marinomonas</taxon>
    </lineage>
</organism>